<evidence type="ECO:0000313" key="3">
    <source>
        <dbReference type="EMBL" id="GFP19990.1"/>
    </source>
</evidence>
<sequence length="256" mass="29176">MSLLKDLEDRLETILEGFFARTFRGGLQPIEIASRLTTELRGKKVIGISYTYVPNRFKVFINPEDKERFSSYENAIKKELLNYLISYARSNSLSFITRPSIKFIGVDTVPAGQVRVEGIITEDNQQPIPEEALHQQTRVMDLRELELAASARHILVLLDSEGRERKYPVNKKLFRIGRSEDNDLVIKDPSVSRHHAEMSLDGNDRAWIVDRDSTNGTAVNGAKVTRARLEEGDVISLGNLRIRFFFFSLYPSQVST</sequence>
<comment type="caution">
    <text evidence="3">The sequence shown here is derived from an EMBL/GenBank/DDBJ whole genome shotgun (WGS) entry which is preliminary data.</text>
</comment>
<dbReference type="GO" id="GO:0005524">
    <property type="term" value="F:ATP binding"/>
    <property type="evidence" value="ECO:0007669"/>
    <property type="project" value="UniProtKB-KW"/>
</dbReference>
<evidence type="ECO:0000259" key="2">
    <source>
        <dbReference type="PROSITE" id="PS50006"/>
    </source>
</evidence>
<dbReference type="CDD" id="cd00060">
    <property type="entry name" value="FHA"/>
    <property type="match status" value="1"/>
</dbReference>
<keyword evidence="3" id="KW-0067">ATP-binding</keyword>
<proteinExistence type="predicted"/>
<dbReference type="InterPro" id="IPR000253">
    <property type="entry name" value="FHA_dom"/>
</dbReference>
<dbReference type="PANTHER" id="PTHR23308">
    <property type="entry name" value="NUCLEAR INHIBITOR OF PROTEIN PHOSPHATASE-1"/>
    <property type="match status" value="1"/>
</dbReference>
<gene>
    <name evidence="3" type="ORF">HKBW3S03_01494</name>
</gene>
<feature type="domain" description="FHA" evidence="2">
    <location>
        <begin position="174"/>
        <end position="224"/>
    </location>
</feature>
<keyword evidence="3" id="KW-0547">Nucleotide-binding</keyword>
<dbReference type="InterPro" id="IPR022128">
    <property type="entry name" value="FhaA_N"/>
</dbReference>
<dbReference type="InterPro" id="IPR050923">
    <property type="entry name" value="Cell_Proc_Reg/RNA_Proc"/>
</dbReference>
<evidence type="ECO:0000256" key="1">
    <source>
        <dbReference type="ARBA" id="ARBA00022553"/>
    </source>
</evidence>
<evidence type="ECO:0000313" key="4">
    <source>
        <dbReference type="Proteomes" id="UP000574717"/>
    </source>
</evidence>
<reference evidence="3 4" key="1">
    <citation type="journal article" date="2020" name="Front. Microbiol.">
        <title>Single-cell genomics of novel Actinobacteria with the Wood-Ljungdahl pathway discovered in a serpentinizing system.</title>
        <authorList>
            <person name="Merino N."/>
            <person name="Kawai M."/>
            <person name="Boyd E.S."/>
            <person name="Colman D.R."/>
            <person name="McGlynn S.E."/>
            <person name="Nealson K.H."/>
            <person name="Kurokawa K."/>
            <person name="Hongoh Y."/>
        </authorList>
    </citation>
    <scope>NUCLEOTIDE SEQUENCE [LARGE SCALE GENOMIC DNA]</scope>
    <source>
        <strain evidence="3 4">S03</strain>
    </source>
</reference>
<dbReference type="RefSeq" id="WP_176237144.1">
    <property type="nucleotide sequence ID" value="NZ_BLRU01000203.1"/>
</dbReference>
<accession>A0A6V8NL03</accession>
<dbReference type="InterPro" id="IPR008984">
    <property type="entry name" value="SMAD_FHA_dom_sf"/>
</dbReference>
<dbReference type="Gene3D" id="3.30.2320.60">
    <property type="entry name" value="FhaA, phosphopeptide-binding domain (DUF3662)"/>
    <property type="match status" value="1"/>
</dbReference>
<dbReference type="SMART" id="SM00240">
    <property type="entry name" value="FHA"/>
    <property type="match status" value="1"/>
</dbReference>
<dbReference type="Proteomes" id="UP000574717">
    <property type="component" value="Unassembled WGS sequence"/>
</dbReference>
<dbReference type="Pfam" id="PF00498">
    <property type="entry name" value="FHA"/>
    <property type="match status" value="1"/>
</dbReference>
<organism evidence="3 4">
    <name type="scientific">Candidatus Hakubella thermalkaliphila</name>
    <dbReference type="NCBI Taxonomy" id="2754717"/>
    <lineage>
        <taxon>Bacteria</taxon>
        <taxon>Bacillati</taxon>
        <taxon>Actinomycetota</taxon>
        <taxon>Actinomycetota incertae sedis</taxon>
        <taxon>Candidatus Hakubellales</taxon>
        <taxon>Candidatus Hakubellaceae</taxon>
        <taxon>Candidatus Hakubella</taxon>
    </lineage>
</organism>
<protein>
    <submittedName>
        <fullName evidence="3">ABC transport system ATP-binding/permease protein</fullName>
    </submittedName>
</protein>
<dbReference type="EMBL" id="BLRU01000203">
    <property type="protein sequence ID" value="GFP19990.1"/>
    <property type="molecule type" value="Genomic_DNA"/>
</dbReference>
<dbReference type="Gene3D" id="2.60.200.20">
    <property type="match status" value="1"/>
</dbReference>
<dbReference type="InterPro" id="IPR042287">
    <property type="entry name" value="FhaA_N_sf"/>
</dbReference>
<feature type="non-terminal residue" evidence="3">
    <location>
        <position position="256"/>
    </location>
</feature>
<name>A0A6V8NL03_9ACTN</name>
<dbReference type="Pfam" id="PF12401">
    <property type="entry name" value="FhaA_N"/>
    <property type="match status" value="1"/>
</dbReference>
<dbReference type="PROSITE" id="PS50006">
    <property type="entry name" value="FHA_DOMAIN"/>
    <property type="match status" value="1"/>
</dbReference>
<dbReference type="AlphaFoldDB" id="A0A6V8NL03"/>
<dbReference type="SUPFAM" id="SSF49879">
    <property type="entry name" value="SMAD/FHA domain"/>
    <property type="match status" value="1"/>
</dbReference>
<keyword evidence="1" id="KW-0597">Phosphoprotein</keyword>